<organism evidence="3 4">
    <name type="scientific">Streptomyces spongiae</name>
    <dbReference type="NCBI Taxonomy" id="565072"/>
    <lineage>
        <taxon>Bacteria</taxon>
        <taxon>Bacillati</taxon>
        <taxon>Actinomycetota</taxon>
        <taxon>Actinomycetes</taxon>
        <taxon>Kitasatosporales</taxon>
        <taxon>Streptomycetaceae</taxon>
        <taxon>Streptomyces</taxon>
    </lineage>
</organism>
<gene>
    <name evidence="3" type="ORF">FNH08_13690</name>
</gene>
<feature type="compositionally biased region" description="Basic and acidic residues" evidence="1">
    <location>
        <begin position="655"/>
        <end position="673"/>
    </location>
</feature>
<keyword evidence="2" id="KW-1133">Transmembrane helix</keyword>
<feature type="transmembrane region" description="Helical" evidence="2">
    <location>
        <begin position="176"/>
        <end position="194"/>
    </location>
</feature>
<evidence type="ECO:0000256" key="1">
    <source>
        <dbReference type="SAM" id="MobiDB-lite"/>
    </source>
</evidence>
<dbReference type="Proteomes" id="UP000400924">
    <property type="component" value="Unassembled WGS sequence"/>
</dbReference>
<dbReference type="OrthoDB" id="5125523at2"/>
<dbReference type="EMBL" id="VJZC01000073">
    <property type="protein sequence ID" value="MPY58184.1"/>
    <property type="molecule type" value="Genomic_DNA"/>
</dbReference>
<accession>A0A5N8XG33</accession>
<evidence type="ECO:0000313" key="3">
    <source>
        <dbReference type="EMBL" id="MPY58184.1"/>
    </source>
</evidence>
<feature type="transmembrane region" description="Helical" evidence="2">
    <location>
        <begin position="248"/>
        <end position="276"/>
    </location>
</feature>
<reference evidence="3 4" key="1">
    <citation type="submission" date="2019-07" db="EMBL/GenBank/DDBJ databases">
        <title>New species of Amycolatopsis and Streptomyces.</title>
        <authorList>
            <person name="Duangmal K."/>
            <person name="Teo W.F.A."/>
            <person name="Lipun K."/>
        </authorList>
    </citation>
    <scope>NUCLEOTIDE SEQUENCE [LARGE SCALE GENOMIC DNA]</scope>
    <source>
        <strain evidence="3 4">NBRC 106415</strain>
    </source>
</reference>
<feature type="compositionally biased region" description="Low complexity" evidence="1">
    <location>
        <begin position="640"/>
        <end position="650"/>
    </location>
</feature>
<feature type="compositionally biased region" description="Gly residues" evidence="1">
    <location>
        <begin position="674"/>
        <end position="685"/>
    </location>
</feature>
<dbReference type="AlphaFoldDB" id="A0A5N8XG33"/>
<comment type="caution">
    <text evidence="3">The sequence shown here is derived from an EMBL/GenBank/DDBJ whole genome shotgun (WGS) entry which is preliminary data.</text>
</comment>
<feature type="transmembrane region" description="Helical" evidence="2">
    <location>
        <begin position="297"/>
        <end position="318"/>
    </location>
</feature>
<keyword evidence="4" id="KW-1185">Reference proteome</keyword>
<keyword evidence="2" id="KW-0812">Transmembrane</keyword>
<feature type="transmembrane region" description="Helical" evidence="2">
    <location>
        <begin position="221"/>
        <end position="242"/>
    </location>
</feature>
<feature type="compositionally biased region" description="Basic and acidic residues" evidence="1">
    <location>
        <begin position="624"/>
        <end position="634"/>
    </location>
</feature>
<name>A0A5N8XG33_9ACTN</name>
<evidence type="ECO:0000313" key="4">
    <source>
        <dbReference type="Proteomes" id="UP000400924"/>
    </source>
</evidence>
<dbReference type="RefSeq" id="WP_152771747.1">
    <property type="nucleotide sequence ID" value="NZ_VJZC01000073.1"/>
</dbReference>
<feature type="transmembrane region" description="Helical" evidence="2">
    <location>
        <begin position="578"/>
        <end position="602"/>
    </location>
</feature>
<feature type="compositionally biased region" description="Polar residues" evidence="1">
    <location>
        <begin position="712"/>
        <end position="724"/>
    </location>
</feature>
<proteinExistence type="predicted"/>
<protein>
    <recommendedName>
        <fullName evidence="5">DUF1430 domain-containing protein</fullName>
    </recommendedName>
</protein>
<keyword evidence="2" id="KW-0472">Membrane</keyword>
<evidence type="ECO:0008006" key="5">
    <source>
        <dbReference type="Google" id="ProtNLM"/>
    </source>
</evidence>
<sequence>MVHKSIRLVHAVILVFSALLAFLLVTHMDEATPLEADASVTVSGWDQRESAAEARKAIEGFAEERGITLAQLVPDLADHRNRRHLYLVNGDPAVPGGTWLKDGYPDFSRSVTTEIHPFDELRDRAPLGRYVVFSGADKAGELAGFLRAEGMTANAVSRWSVRTLNEGYGDSAFSDAWLMMGLVVITLTGAGVLLNTRSYGVSRLQGLAAVRILARDLRQVVPFWGMTAAAVSVTVLIGLAVFNGLAGLVQYALTLAVLAVFLVAAAVAAHAAALALTYRVALPAAVKGELPGRTASVAVYAVRVPVLGLVVMLAAQAMTAGADLTDRERSYEAYRKLGQTSVITEGNNFSDKDRDRSERAIGAWLRKEDRSGHVILAARNALDRSVAGGAEHELLIVNEAFLDAQPVLDAEGKRYAGDRSVREAGGEPVVRILVPESLADQRDAVARTVAEMPLTRDQPEQVRTAGRTRFEPAVAADGQRIFAYSPDTEGPAVPGAWQMDESFAQDPVIAVFPSRQGLLSDLSFTAYATQGAVLFPDPGRVSRARAADPVLARHVVAVTPVAEEVAEEMSTLLGKFRLAVFSAAAGAAVLVITGLGVCTIHARRNAQAIFARHVQRLAVHRDPSCTAGNRDHGRGGPAGLGPVPGVAGQPGSRGLRSDGHTRALPARRDDRRGLGLGHVAGGDLRGFGDLAPCSPTPARRAREGERWVTCRTPRQPSHQARSRQ</sequence>
<feature type="region of interest" description="Disordered" evidence="1">
    <location>
        <begin position="624"/>
        <end position="724"/>
    </location>
</feature>
<evidence type="ECO:0000256" key="2">
    <source>
        <dbReference type="SAM" id="Phobius"/>
    </source>
</evidence>